<evidence type="ECO:0000256" key="1">
    <source>
        <dbReference type="ARBA" id="ARBA00005336"/>
    </source>
</evidence>
<gene>
    <name evidence="4" type="ORF">MNBD_IGNAVI01-3130</name>
</gene>
<dbReference type="Pfam" id="PF01915">
    <property type="entry name" value="Glyco_hydro_3_C"/>
    <property type="match status" value="1"/>
</dbReference>
<dbReference type="GO" id="GO:0005975">
    <property type="term" value="P:carbohydrate metabolic process"/>
    <property type="evidence" value="ECO:0007669"/>
    <property type="project" value="InterPro"/>
</dbReference>
<protein>
    <submittedName>
        <fullName evidence="4">Beta-glucosidase</fullName>
        <ecNumber evidence="4">3.2.1.21</ecNumber>
    </submittedName>
</protein>
<dbReference type="GO" id="GO:0008422">
    <property type="term" value="F:beta-glucosidase activity"/>
    <property type="evidence" value="ECO:0007669"/>
    <property type="project" value="UniProtKB-EC"/>
</dbReference>
<dbReference type="AlphaFoldDB" id="A0A3B1CB13"/>
<evidence type="ECO:0000259" key="3">
    <source>
        <dbReference type="SMART" id="SM01217"/>
    </source>
</evidence>
<dbReference type="PANTHER" id="PTHR42715">
    <property type="entry name" value="BETA-GLUCOSIDASE"/>
    <property type="match status" value="1"/>
</dbReference>
<dbReference type="InterPro" id="IPR013783">
    <property type="entry name" value="Ig-like_fold"/>
</dbReference>
<dbReference type="SMART" id="SM01217">
    <property type="entry name" value="Fn3_like"/>
    <property type="match status" value="1"/>
</dbReference>
<dbReference type="FunFam" id="2.60.40.10:FF:000495">
    <property type="entry name" value="Periplasmic beta-glucosidase"/>
    <property type="match status" value="1"/>
</dbReference>
<dbReference type="Gene3D" id="2.60.40.10">
    <property type="entry name" value="Immunoglobulins"/>
    <property type="match status" value="1"/>
</dbReference>
<dbReference type="InterPro" id="IPR002772">
    <property type="entry name" value="Glyco_hydro_3_C"/>
</dbReference>
<name>A0A3B1CB13_9ZZZZ</name>
<evidence type="ECO:0000256" key="2">
    <source>
        <dbReference type="ARBA" id="ARBA00022801"/>
    </source>
</evidence>
<dbReference type="Pfam" id="PF14310">
    <property type="entry name" value="Fn3-like"/>
    <property type="match status" value="1"/>
</dbReference>
<accession>A0A3B1CB13</accession>
<dbReference type="PANTHER" id="PTHR42715:SF10">
    <property type="entry name" value="BETA-GLUCOSIDASE"/>
    <property type="match status" value="1"/>
</dbReference>
<sequence>MVVLNVGGVWETASWRDYADAILLAWQPGQEGGYVVADIITGNVNPSGKLPDSFPMKYDDVPSSKSFPGVPANDPVNSFYEEGIYVGYRYYDSFNVPTAYEFGYGLSYTTFDYSDLKLSSSIFSSKMKVTMTVKNTGKVAGKEVVQLYLSAPTTEIEKPVQELKGFAKTKLLEPGESQQLSFELDEKSLASFWSGISAWVADKGDYDVRIGASSKDIKLKVSFNLPKNIVVEKVHDVLYPNFMMKELSRIND</sequence>
<dbReference type="Gene3D" id="3.40.50.1700">
    <property type="entry name" value="Glycoside hydrolase family 3 C-terminal domain"/>
    <property type="match status" value="1"/>
</dbReference>
<feature type="domain" description="Fibronectin type III-like" evidence="3">
    <location>
        <begin position="143"/>
        <end position="214"/>
    </location>
</feature>
<comment type="similarity">
    <text evidence="1">Belongs to the glycosyl hydrolase 3 family.</text>
</comment>
<dbReference type="InterPro" id="IPR036881">
    <property type="entry name" value="Glyco_hydro_3_C_sf"/>
</dbReference>
<keyword evidence="4" id="KW-0326">Glycosidase</keyword>
<keyword evidence="2 4" id="KW-0378">Hydrolase</keyword>
<organism evidence="4">
    <name type="scientific">hydrothermal vent metagenome</name>
    <dbReference type="NCBI Taxonomy" id="652676"/>
    <lineage>
        <taxon>unclassified sequences</taxon>
        <taxon>metagenomes</taxon>
        <taxon>ecological metagenomes</taxon>
    </lineage>
</organism>
<dbReference type="EMBL" id="UOGD01000296">
    <property type="protein sequence ID" value="VAX25372.1"/>
    <property type="molecule type" value="Genomic_DNA"/>
</dbReference>
<dbReference type="InterPro" id="IPR026891">
    <property type="entry name" value="Fn3-like"/>
</dbReference>
<dbReference type="SUPFAM" id="SSF52279">
    <property type="entry name" value="Beta-D-glucan exohydrolase, C-terminal domain"/>
    <property type="match status" value="1"/>
</dbReference>
<dbReference type="InterPro" id="IPR050288">
    <property type="entry name" value="Cellulose_deg_GH3"/>
</dbReference>
<reference evidence="4" key="1">
    <citation type="submission" date="2018-06" db="EMBL/GenBank/DDBJ databases">
        <authorList>
            <person name="Zhirakovskaya E."/>
        </authorList>
    </citation>
    <scope>NUCLEOTIDE SEQUENCE</scope>
</reference>
<evidence type="ECO:0000313" key="4">
    <source>
        <dbReference type="EMBL" id="VAX25372.1"/>
    </source>
</evidence>
<dbReference type="EC" id="3.2.1.21" evidence="4"/>
<proteinExistence type="inferred from homology"/>